<keyword evidence="2" id="KW-1185">Reference proteome</keyword>
<dbReference type="Proteomes" id="UP000092445">
    <property type="component" value="Unassembled WGS sequence"/>
</dbReference>
<proteinExistence type="predicted"/>
<dbReference type="VEuPathDB" id="VectorBase:GPAI026871"/>
<evidence type="ECO:0000313" key="2">
    <source>
        <dbReference type="Proteomes" id="UP000092445"/>
    </source>
</evidence>
<evidence type="ECO:0000313" key="1">
    <source>
        <dbReference type="EnsemblMetazoa" id="GPAI026871-PA"/>
    </source>
</evidence>
<reference evidence="1" key="2">
    <citation type="submission" date="2020-05" db="UniProtKB">
        <authorList>
            <consortium name="EnsemblMetazoa"/>
        </authorList>
    </citation>
    <scope>IDENTIFICATION</scope>
    <source>
        <strain evidence="1">IAEA</strain>
    </source>
</reference>
<sequence>MYQQHRPEVSTICRPINNLWDLRTGNAEPNIRPTFDNVRGNDCFKGTECSTRQSQQMFCYAIWFQLLTHRTFCLDLCKSLEDSILTMLIKPQGHLLLKDFTEEDIHTLKTAAAKLLAKPTLTVLDQFLNYKFKICLNTNPNTAANHVMISVKYVKNSQNQGHKHYNMAR</sequence>
<dbReference type="AlphaFoldDB" id="A0A1A9ZW42"/>
<dbReference type="EnsemblMetazoa" id="GPAI026871-RA">
    <property type="protein sequence ID" value="GPAI026871-PA"/>
    <property type="gene ID" value="GPAI026871"/>
</dbReference>
<organism evidence="1 2">
    <name type="scientific">Glossina pallidipes</name>
    <name type="common">Tsetse fly</name>
    <dbReference type="NCBI Taxonomy" id="7398"/>
    <lineage>
        <taxon>Eukaryota</taxon>
        <taxon>Metazoa</taxon>
        <taxon>Ecdysozoa</taxon>
        <taxon>Arthropoda</taxon>
        <taxon>Hexapoda</taxon>
        <taxon>Insecta</taxon>
        <taxon>Pterygota</taxon>
        <taxon>Neoptera</taxon>
        <taxon>Endopterygota</taxon>
        <taxon>Diptera</taxon>
        <taxon>Brachycera</taxon>
        <taxon>Muscomorpha</taxon>
        <taxon>Hippoboscoidea</taxon>
        <taxon>Glossinidae</taxon>
        <taxon>Glossina</taxon>
    </lineage>
</organism>
<name>A0A1A9ZW42_GLOPL</name>
<accession>A0A1A9ZW42</accession>
<protein>
    <submittedName>
        <fullName evidence="1">Uncharacterized protein</fullName>
    </submittedName>
</protein>
<reference evidence="2" key="1">
    <citation type="submission" date="2014-03" db="EMBL/GenBank/DDBJ databases">
        <authorList>
            <person name="Aksoy S."/>
            <person name="Warren W."/>
            <person name="Wilson R.K."/>
        </authorList>
    </citation>
    <scope>NUCLEOTIDE SEQUENCE [LARGE SCALE GENOMIC DNA]</scope>
    <source>
        <strain evidence="2">IAEA</strain>
    </source>
</reference>